<sequence length="983" mass="109022">MTWEEAMGKQLVLNDQKLRNALKEIIISADQNPDSLFMERNGNTKRCKTAICALNEANVSRCQLVRSYRTRGMSPPKCTILDAANISIASARSYSPVTLGTEHNKVALTEALVGCANPIKELLREAKVQFGESARVATVLSLGSGKADILKTSQANPSLFQAIRQMTLDTERTHEDIAQQLQEAYIYFRLNVEHGLGFVIESGAIEAHVQAYLGENSTSQAIDGLINSIQQRKPGPSLKELTSVTTMPSLLKPRPSLVPYFIGRDVFLDALISTHFSNPLAHHSAFISVLVGLGGSGKTQLALRFALEYESRFPTGVVYFVDARSKGRLEADLEAIIRSRGVAYRAQTYQDTLAWLAERDNWFMILDNADDPNLKLFPYIPKSNGGHVIITTRNSTNSVLAPNSSHLVGDLSEEEAISLILTAAAHEQNPSNRKLAQQIASELGCLPLACSHAAGYILVHRCLGSYLDLYRQRRHYLLSNTSLDLPQDYKESVAATIEMSLERLPRNVRELLRLLSLFQPSSISYSMIETAARRRFAYDAFTFQGIDSSQFEHANALMALLCPSGEWSEFDFNALIQACLQYSLLQLTITEDNAKFYSMHILVQSWLQLGIPPDDPLRSLNVRLLASCVTSDEYYRHISLHRSLIPHIISASIDKIVSVCDLVAFAWVMEESRHGDRAALYLNKALGICISTFGEAHLDTIAVMGRLAGSFESWGHFEDGFALRKRVLEARKALLGEEHAHTVLAMGNLARSCASLGKHQEAINLDSQVLEIRLRTLGTDHRDTLLSMANLAVSLKAIEQYDTAEALESEALRLRRKYFPNDKAAILVVMDNLGHTLNELGHHDEALALQREAVELWKAVAGPQHVETLVSMTNLAHTLDTLGQDEEAMSLRKTAFEALRLTQGSNHPVTLLAETNYALSLCALGQVEKAVEVQQDIVQFTDFIVHCSYPTLHQALSNLEESFTKMGRRREAAQLRACSPGEV</sequence>
<dbReference type="SUPFAM" id="SSF48452">
    <property type="entry name" value="TPR-like"/>
    <property type="match status" value="3"/>
</dbReference>
<dbReference type="InterPro" id="IPR027417">
    <property type="entry name" value="P-loop_NTPase"/>
</dbReference>
<gene>
    <name evidence="1" type="ORF">PIIN_00581</name>
</gene>
<dbReference type="STRING" id="1109443.G4T668"/>
<dbReference type="PANTHER" id="PTHR46082">
    <property type="entry name" value="ATP/GTP-BINDING PROTEIN-RELATED"/>
    <property type="match status" value="1"/>
</dbReference>
<reference evidence="1" key="2">
    <citation type="submission" date="2011-05" db="EMBL/GenBank/DDBJ databases">
        <authorList>
            <person name="MIPS"/>
        </authorList>
    </citation>
    <scope>NUCLEOTIDE SEQUENCE</scope>
    <source>
        <strain evidence="1">DSM 11827</strain>
    </source>
</reference>
<dbReference type="Pfam" id="PF13424">
    <property type="entry name" value="TPR_12"/>
    <property type="match status" value="2"/>
</dbReference>
<name>G4T668_SERID</name>
<evidence type="ECO:0000313" key="2">
    <source>
        <dbReference type="Proteomes" id="UP000007148"/>
    </source>
</evidence>
<dbReference type="Gene3D" id="3.40.50.300">
    <property type="entry name" value="P-loop containing nucleotide triphosphate hydrolases"/>
    <property type="match status" value="1"/>
</dbReference>
<dbReference type="Gene3D" id="3.40.1090.10">
    <property type="entry name" value="Cytosolic phospholipase A2 catalytic domain"/>
    <property type="match status" value="1"/>
</dbReference>
<dbReference type="InParanoid" id="G4T668"/>
<accession>G4T668</accession>
<dbReference type="Proteomes" id="UP000007148">
    <property type="component" value="Unassembled WGS sequence"/>
</dbReference>
<organism evidence="1 2">
    <name type="scientific">Serendipita indica (strain DSM 11827)</name>
    <name type="common">Root endophyte fungus</name>
    <name type="synonym">Piriformospora indica</name>
    <dbReference type="NCBI Taxonomy" id="1109443"/>
    <lineage>
        <taxon>Eukaryota</taxon>
        <taxon>Fungi</taxon>
        <taxon>Dikarya</taxon>
        <taxon>Basidiomycota</taxon>
        <taxon>Agaricomycotina</taxon>
        <taxon>Agaricomycetes</taxon>
        <taxon>Sebacinales</taxon>
        <taxon>Serendipitaceae</taxon>
        <taxon>Serendipita</taxon>
    </lineage>
</organism>
<dbReference type="InterPro" id="IPR053137">
    <property type="entry name" value="NLR-like"/>
</dbReference>
<reference evidence="1" key="1">
    <citation type="journal article" date="2011" name="PLoS Pathog.">
        <title>Endophytic Life Strategies Decoded by Genome and Transcriptome Analyses of the Mutualistic Root Symbiont Piriformospora indica.</title>
        <authorList>
            <person name="Zuccaro A."/>
            <person name="Lahrmann U."/>
            <person name="Guldener U."/>
            <person name="Langen G."/>
            <person name="Pfiffi S."/>
            <person name="Biedenkopf D."/>
            <person name="Wong P."/>
            <person name="Samans B."/>
            <person name="Grimm C."/>
            <person name="Basiewicz M."/>
            <person name="Murat C."/>
            <person name="Martin F."/>
            <person name="Kogel K.H."/>
        </authorList>
    </citation>
    <scope>NUCLEOTIDE SEQUENCE [LARGE SCALE GENOMIC DNA]</scope>
    <source>
        <strain evidence="1">DSM 11827</strain>
    </source>
</reference>
<dbReference type="eggNOG" id="KOG1840">
    <property type="taxonomic scope" value="Eukaryota"/>
</dbReference>
<proteinExistence type="predicted"/>
<dbReference type="NCBIfam" id="NF040586">
    <property type="entry name" value="FxSxx_TPR"/>
    <property type="match status" value="1"/>
</dbReference>
<comment type="caution">
    <text evidence="1">The sequence shown here is derived from an EMBL/GenBank/DDBJ whole genome shotgun (WGS) entry which is preliminary data.</text>
</comment>
<keyword evidence="2" id="KW-1185">Reference proteome</keyword>
<dbReference type="GO" id="GO:0043531">
    <property type="term" value="F:ADP binding"/>
    <property type="evidence" value="ECO:0007669"/>
    <property type="project" value="InterPro"/>
</dbReference>
<dbReference type="InterPro" id="IPR011990">
    <property type="entry name" value="TPR-like_helical_dom_sf"/>
</dbReference>
<dbReference type="AlphaFoldDB" id="G4T668"/>
<evidence type="ECO:0000313" key="1">
    <source>
        <dbReference type="EMBL" id="CCA66819.1"/>
    </source>
</evidence>
<dbReference type="HOGENOM" id="CLU_000288_125_6_1"/>
<dbReference type="EMBL" id="CAFZ01000006">
    <property type="protein sequence ID" value="CCA66819.1"/>
    <property type="molecule type" value="Genomic_DNA"/>
</dbReference>
<dbReference type="Gene3D" id="1.25.40.10">
    <property type="entry name" value="Tetratricopeptide repeat domain"/>
    <property type="match status" value="2"/>
</dbReference>
<dbReference type="SUPFAM" id="SSF52540">
    <property type="entry name" value="P-loop containing nucleoside triphosphate hydrolases"/>
    <property type="match status" value="1"/>
</dbReference>
<dbReference type="OMA" id="CASKERV"/>
<dbReference type="PANTHER" id="PTHR46082:SF6">
    <property type="entry name" value="AAA+ ATPASE DOMAIN-CONTAINING PROTEIN-RELATED"/>
    <property type="match status" value="1"/>
</dbReference>
<protein>
    <submittedName>
        <fullName evidence="1">Uncharacterized protein</fullName>
    </submittedName>
</protein>
<dbReference type="OrthoDB" id="1658288at2759"/>